<evidence type="ECO:0000256" key="1">
    <source>
        <dbReference type="SAM" id="MobiDB-lite"/>
    </source>
</evidence>
<accession>A0A6G1HTY4</accession>
<evidence type="ECO:0000313" key="2">
    <source>
        <dbReference type="EMBL" id="KAF2399326.1"/>
    </source>
</evidence>
<proteinExistence type="predicted"/>
<sequence>MDLEYRSPAHLAVHQSCIEAFRPARSLRVPHTGSPFRARCTSAPSTPGAYRSISRIRMVYDNHYGNNPRQVPSPRRPSFPSSAAPRNAAHLPQEQSRIAPAASTMIVNNAGMGRRWWARAGDNHNHCAACRRDTTMFRPSPRVCCVPKSGARNRVGTTNAVSGPAPSAHTVSPRCPHPPPRPQPRLGSKSAHGCTSPCVLKPKNKCTTHIFGSALAMWF</sequence>
<feature type="region of interest" description="Disordered" evidence="1">
    <location>
        <begin position="64"/>
        <end position="100"/>
    </location>
</feature>
<feature type="region of interest" description="Disordered" evidence="1">
    <location>
        <begin position="155"/>
        <end position="189"/>
    </location>
</feature>
<reference evidence="2" key="1">
    <citation type="journal article" date="2020" name="Stud. Mycol.">
        <title>101 Dothideomycetes genomes: a test case for predicting lifestyles and emergence of pathogens.</title>
        <authorList>
            <person name="Haridas S."/>
            <person name="Albert R."/>
            <person name="Binder M."/>
            <person name="Bloem J."/>
            <person name="Labutti K."/>
            <person name="Salamov A."/>
            <person name="Andreopoulos B."/>
            <person name="Baker S."/>
            <person name="Barry K."/>
            <person name="Bills G."/>
            <person name="Bluhm B."/>
            <person name="Cannon C."/>
            <person name="Castanera R."/>
            <person name="Culley D."/>
            <person name="Daum C."/>
            <person name="Ezra D."/>
            <person name="Gonzalez J."/>
            <person name="Henrissat B."/>
            <person name="Kuo A."/>
            <person name="Liang C."/>
            <person name="Lipzen A."/>
            <person name="Lutzoni F."/>
            <person name="Magnuson J."/>
            <person name="Mondo S."/>
            <person name="Nolan M."/>
            <person name="Ohm R."/>
            <person name="Pangilinan J."/>
            <person name="Park H.-J."/>
            <person name="Ramirez L."/>
            <person name="Alfaro M."/>
            <person name="Sun H."/>
            <person name="Tritt A."/>
            <person name="Yoshinaga Y."/>
            <person name="Zwiers L.-H."/>
            <person name="Turgeon B."/>
            <person name="Goodwin S."/>
            <person name="Spatafora J."/>
            <person name="Crous P."/>
            <person name="Grigoriev I."/>
        </authorList>
    </citation>
    <scope>NUCLEOTIDE SEQUENCE</scope>
    <source>
        <strain evidence="2">CBS 262.69</strain>
    </source>
</reference>
<feature type="compositionally biased region" description="Low complexity" evidence="1">
    <location>
        <begin position="66"/>
        <end position="89"/>
    </location>
</feature>
<dbReference type="Proteomes" id="UP000799640">
    <property type="component" value="Unassembled WGS sequence"/>
</dbReference>
<organism evidence="2 3">
    <name type="scientific">Trichodelitschia bisporula</name>
    <dbReference type="NCBI Taxonomy" id="703511"/>
    <lineage>
        <taxon>Eukaryota</taxon>
        <taxon>Fungi</taxon>
        <taxon>Dikarya</taxon>
        <taxon>Ascomycota</taxon>
        <taxon>Pezizomycotina</taxon>
        <taxon>Dothideomycetes</taxon>
        <taxon>Dothideomycetes incertae sedis</taxon>
        <taxon>Phaeotrichales</taxon>
        <taxon>Phaeotrichaceae</taxon>
        <taxon>Trichodelitschia</taxon>
    </lineage>
</organism>
<keyword evidence="3" id="KW-1185">Reference proteome</keyword>
<dbReference type="AlphaFoldDB" id="A0A6G1HTY4"/>
<name>A0A6G1HTY4_9PEZI</name>
<dbReference type="EMBL" id="ML996698">
    <property type="protein sequence ID" value="KAF2399326.1"/>
    <property type="molecule type" value="Genomic_DNA"/>
</dbReference>
<evidence type="ECO:0000313" key="3">
    <source>
        <dbReference type="Proteomes" id="UP000799640"/>
    </source>
</evidence>
<protein>
    <submittedName>
        <fullName evidence="2">Uncharacterized protein</fullName>
    </submittedName>
</protein>
<gene>
    <name evidence="2" type="ORF">EJ06DRAFT_531641</name>
</gene>